<keyword evidence="2" id="KW-0472">Membrane</keyword>
<organism evidence="4 5">
    <name type="scientific">Mycena indigotica</name>
    <dbReference type="NCBI Taxonomy" id="2126181"/>
    <lineage>
        <taxon>Eukaryota</taxon>
        <taxon>Fungi</taxon>
        <taxon>Dikarya</taxon>
        <taxon>Basidiomycota</taxon>
        <taxon>Agaricomycotina</taxon>
        <taxon>Agaricomycetes</taxon>
        <taxon>Agaricomycetidae</taxon>
        <taxon>Agaricales</taxon>
        <taxon>Marasmiineae</taxon>
        <taxon>Mycenaceae</taxon>
        <taxon>Mycena</taxon>
    </lineage>
</organism>
<sequence length="882" mass="95692">MDGPDNPAHPPEHSSGRSTNNNRRNRQRPRDANNNAGPGSQRPRDQQPRTPQDGMGQRSRGGGRRPPRSDGQSMKNDQPQPSTENPRRRGAKFNTGLTPADSIGPTHSRNDFRARHEPVADDLTSRLTAALATYPYPDCPICFNAVHPAQPSWSCSPSIGVLDAPQYCWTTFHLKCMLGQLVGRAEEMVNGVVPDVKLVEQPCRVVIVVSVTLRLHPRQPESRLLIRVLPLVLGSAQIATTLAHFFAILVLVHLAVLRPSSNVAVRVAKFSPFVVAKLIFPVALFAVELSIAAFTSVHVTAMPTLALLVPNVPPHAAIAAKKIRKTFVELESLSIARSLGVILGQVLSLAHPLAIVRLRVESIIAISFVILKTALPRLVLVIQYQSQPVRVVAFPSAEPRTLLSLPDAAAPTRSQPVLRPATRFFLAATRVLPAVTKAIVLHAPKRLSIPVAVVLLPRRFYVRQLMRHHWPKQRSSVTNPVQPFVPAVVIVAFKAKGKKRATAHETESPVGEEPGGLHECDLVCGKMLGCGLHLSKSSSVHAVSLCLNHPFPVGRLSNALIHVLDLPLHVVIQERLTAVILTLLLVLLARSSQPKALAVVLFVERCSPVVLIPVTKFVMHQREKEKVADHVQHHVGNLGGCVIQPNILAPLLAMLPLLATKLSHALLSSPSRAHACDGGSSKSSITAESREKLGEVVWNDETRAFGRANQRFVGLMEKAFADFVASEKKTQVLPHMPPERRKFVHDVASVYRMDTQMVDQEPHRSVQLIRRYDTKLPTPLLSSIVGTATAAHAGAGGLGKLADLRGAGGSWRTPPAAIPKPEIKPATTTQRGWGVPVTPTTPTPVPPIAPSSRPPGISVQAHVVAPPPQTPTAVPEDWEDED</sequence>
<feature type="compositionally biased region" description="Pro residues" evidence="1">
    <location>
        <begin position="839"/>
        <end position="853"/>
    </location>
</feature>
<comment type="caution">
    <text evidence="4">The sequence shown here is derived from an EMBL/GenBank/DDBJ whole genome shotgun (WGS) entry which is preliminary data.</text>
</comment>
<evidence type="ECO:0000256" key="1">
    <source>
        <dbReference type="SAM" id="MobiDB-lite"/>
    </source>
</evidence>
<dbReference type="GO" id="GO:0000977">
    <property type="term" value="F:RNA polymerase II transcription regulatory region sequence-specific DNA binding"/>
    <property type="evidence" value="ECO:0007669"/>
    <property type="project" value="TreeGrafter"/>
</dbReference>
<evidence type="ECO:0000313" key="4">
    <source>
        <dbReference type="EMBL" id="KAF7289901.1"/>
    </source>
</evidence>
<dbReference type="InterPro" id="IPR034078">
    <property type="entry name" value="NFX1_fam"/>
</dbReference>
<dbReference type="GO" id="GO:0000122">
    <property type="term" value="P:negative regulation of transcription by RNA polymerase II"/>
    <property type="evidence" value="ECO:0007669"/>
    <property type="project" value="TreeGrafter"/>
</dbReference>
<dbReference type="AlphaFoldDB" id="A0A8H6S0Q2"/>
<keyword evidence="2" id="KW-1133">Transmembrane helix</keyword>
<evidence type="ECO:0000256" key="2">
    <source>
        <dbReference type="SAM" id="Phobius"/>
    </source>
</evidence>
<dbReference type="Proteomes" id="UP000636479">
    <property type="component" value="Unassembled WGS sequence"/>
</dbReference>
<gene>
    <name evidence="4" type="ORF">MIND_01365000</name>
</gene>
<dbReference type="PROSITE" id="PS51061">
    <property type="entry name" value="R3H"/>
    <property type="match status" value="1"/>
</dbReference>
<feature type="domain" description="R3H" evidence="3">
    <location>
        <begin position="710"/>
        <end position="772"/>
    </location>
</feature>
<feature type="region of interest" description="Disordered" evidence="1">
    <location>
        <begin position="1"/>
        <end position="112"/>
    </location>
</feature>
<feature type="compositionally biased region" description="Polar residues" evidence="1">
    <location>
        <begin position="74"/>
        <end position="84"/>
    </location>
</feature>
<proteinExistence type="predicted"/>
<dbReference type="GO" id="GO:0000981">
    <property type="term" value="F:DNA-binding transcription factor activity, RNA polymerase II-specific"/>
    <property type="evidence" value="ECO:0007669"/>
    <property type="project" value="TreeGrafter"/>
</dbReference>
<dbReference type="PANTHER" id="PTHR12360:SF12">
    <property type="entry name" value="TRANSCRIPTIONAL REPRESSOR NF-X1"/>
    <property type="match status" value="1"/>
</dbReference>
<dbReference type="SMART" id="SM00393">
    <property type="entry name" value="R3H"/>
    <property type="match status" value="1"/>
</dbReference>
<dbReference type="RefSeq" id="XP_037213630.1">
    <property type="nucleotide sequence ID" value="XM_037370074.1"/>
</dbReference>
<dbReference type="GeneID" id="59352590"/>
<dbReference type="CDD" id="cd02325">
    <property type="entry name" value="R3H"/>
    <property type="match status" value="1"/>
</dbReference>
<dbReference type="InterPro" id="IPR001374">
    <property type="entry name" value="R3H_dom"/>
</dbReference>
<keyword evidence="2" id="KW-0812">Transmembrane</keyword>
<feature type="compositionally biased region" description="Low complexity" evidence="1">
    <location>
        <begin position="48"/>
        <end position="58"/>
    </location>
</feature>
<feature type="transmembrane region" description="Helical" evidence="2">
    <location>
        <begin position="224"/>
        <end position="257"/>
    </location>
</feature>
<dbReference type="SUPFAM" id="SSF82708">
    <property type="entry name" value="R3H domain"/>
    <property type="match status" value="1"/>
</dbReference>
<dbReference type="GO" id="GO:0005634">
    <property type="term" value="C:nucleus"/>
    <property type="evidence" value="ECO:0007669"/>
    <property type="project" value="TreeGrafter"/>
</dbReference>
<reference evidence="4" key="1">
    <citation type="submission" date="2020-05" db="EMBL/GenBank/DDBJ databases">
        <title>Mycena genomes resolve the evolution of fungal bioluminescence.</title>
        <authorList>
            <person name="Tsai I.J."/>
        </authorList>
    </citation>
    <scope>NUCLEOTIDE SEQUENCE</scope>
    <source>
        <strain evidence="4">171206Taipei</strain>
    </source>
</reference>
<dbReference type="EMBL" id="JACAZF010000016">
    <property type="protein sequence ID" value="KAF7289901.1"/>
    <property type="molecule type" value="Genomic_DNA"/>
</dbReference>
<dbReference type="Pfam" id="PF01424">
    <property type="entry name" value="R3H"/>
    <property type="match status" value="1"/>
</dbReference>
<evidence type="ECO:0000259" key="3">
    <source>
        <dbReference type="PROSITE" id="PS51061"/>
    </source>
</evidence>
<name>A0A8H6S0Q2_9AGAR</name>
<keyword evidence="5" id="KW-1185">Reference proteome</keyword>
<evidence type="ECO:0000313" key="5">
    <source>
        <dbReference type="Proteomes" id="UP000636479"/>
    </source>
</evidence>
<feature type="region of interest" description="Disordered" evidence="1">
    <location>
        <begin position="806"/>
        <end position="882"/>
    </location>
</feature>
<dbReference type="Gene3D" id="3.30.1370.50">
    <property type="entry name" value="R3H-like domain"/>
    <property type="match status" value="1"/>
</dbReference>
<protein>
    <submittedName>
        <fullName evidence="4">R3H domain-containing protein</fullName>
    </submittedName>
</protein>
<dbReference type="InterPro" id="IPR036867">
    <property type="entry name" value="R3H_dom_sf"/>
</dbReference>
<dbReference type="OrthoDB" id="6512771at2759"/>
<dbReference type="PANTHER" id="PTHR12360">
    <property type="entry name" value="NUCLEAR TRANSCRIPTION FACTOR, X-BOX BINDING 1 NFX1"/>
    <property type="match status" value="1"/>
</dbReference>
<accession>A0A8H6S0Q2</accession>
<feature type="transmembrane region" description="Helical" evidence="2">
    <location>
        <begin position="278"/>
        <end position="301"/>
    </location>
</feature>